<reference evidence="4 6" key="1">
    <citation type="submission" date="2017-11" db="EMBL/GenBank/DDBJ databases">
        <title>Revising the taxonomy of the Acinetobacter lwoffii group: the description of Acinetobacter pseudolwoffii sp. nov. and emended description of Acinetobacter lwoffii.</title>
        <authorList>
            <person name="Nemec A."/>
            <person name="Radolfova-Krizova L."/>
        </authorList>
    </citation>
    <scope>NUCLEOTIDE SEQUENCE [LARGE SCALE GENOMIC DNA]</scope>
    <source>
        <strain evidence="4 6">ANC 5044</strain>
    </source>
</reference>
<evidence type="ECO:0000313" key="6">
    <source>
        <dbReference type="Proteomes" id="UP000243446"/>
    </source>
</evidence>
<sequence length="227" mass="25239">MKNNLSFIVLLISGMAQLCFAQTHAAELNRSCIKAYPQAKDVTDLALIGLYQQLCDKSVKKNIPLQHQLNTQIAKRYVELGYNLKALNLIEQLHQQNYHHQDLTDLGFLAGIGISAGSLEQMRSTEVRALNEFTYPQAKSLTEHIYLAQPAPKFSESSSHTALNSKSKQIKTKANTTLKQNVNLKKNKTSSNNTKVNTAAMNNKKPENISTQTHGLTTNPFGSLKNN</sequence>
<evidence type="ECO:0000256" key="2">
    <source>
        <dbReference type="SAM" id="SignalP"/>
    </source>
</evidence>
<dbReference type="Proteomes" id="UP000242351">
    <property type="component" value="Unassembled WGS sequence"/>
</dbReference>
<feature type="region of interest" description="Disordered" evidence="1">
    <location>
        <begin position="185"/>
        <end position="227"/>
    </location>
</feature>
<evidence type="ECO:0000313" key="5">
    <source>
        <dbReference type="Proteomes" id="UP000242351"/>
    </source>
</evidence>
<organism evidence="3 5">
    <name type="scientific">Acinetobacter pseudolwoffii</name>
    <dbReference type="NCBI Taxonomy" id="2053287"/>
    <lineage>
        <taxon>Bacteria</taxon>
        <taxon>Pseudomonadati</taxon>
        <taxon>Pseudomonadota</taxon>
        <taxon>Gammaproteobacteria</taxon>
        <taxon>Moraxellales</taxon>
        <taxon>Moraxellaceae</taxon>
        <taxon>Acinetobacter</taxon>
    </lineage>
</organism>
<dbReference type="RefSeq" id="WP_100328652.1">
    <property type="nucleotide sequence ID" value="NZ_CP083759.1"/>
</dbReference>
<dbReference type="EMBL" id="PGOZ01000001">
    <property type="protein sequence ID" value="PJI34248.1"/>
    <property type="molecule type" value="Genomic_DNA"/>
</dbReference>
<dbReference type="EMBL" id="PHRG01000003">
    <property type="protein sequence ID" value="PJO75519.1"/>
    <property type="molecule type" value="Genomic_DNA"/>
</dbReference>
<accession>A0A2H9URC4</accession>
<evidence type="ECO:0000256" key="1">
    <source>
        <dbReference type="SAM" id="MobiDB-lite"/>
    </source>
</evidence>
<evidence type="ECO:0000313" key="3">
    <source>
        <dbReference type="EMBL" id="PJI34248.1"/>
    </source>
</evidence>
<protein>
    <submittedName>
        <fullName evidence="3">Uncharacterized protein</fullName>
    </submittedName>
</protein>
<dbReference type="AlphaFoldDB" id="A0A2H9URC4"/>
<name>A0A2H9URC4_9GAMM</name>
<comment type="caution">
    <text evidence="3">The sequence shown here is derived from an EMBL/GenBank/DDBJ whole genome shotgun (WGS) entry which is preliminary data.</text>
</comment>
<reference evidence="3 5" key="3">
    <citation type="submission" date="2017-12" db="EMBL/GenBank/DDBJ databases">
        <title>Revising the taxonomy of the Acinetobacter lwoffii group: the description of Acinetobacter pseudolwoffii sp. nov. and emended description of Acinetobacter lwoffii.</title>
        <authorList>
            <person name="Nemec A."/>
        </authorList>
    </citation>
    <scope>NUCLEOTIDE SEQUENCE [LARGE SCALE GENOMIC DNA]</scope>
    <source>
        <strain evidence="3 5">ANC 5347</strain>
    </source>
</reference>
<feature type="compositionally biased region" description="Polar residues" evidence="1">
    <location>
        <begin position="208"/>
        <end position="227"/>
    </location>
</feature>
<dbReference type="Proteomes" id="UP000243446">
    <property type="component" value="Unassembled WGS sequence"/>
</dbReference>
<feature type="signal peptide" evidence="2">
    <location>
        <begin position="1"/>
        <end position="25"/>
    </location>
</feature>
<feature type="compositionally biased region" description="Low complexity" evidence="1">
    <location>
        <begin position="185"/>
        <end position="198"/>
    </location>
</feature>
<feature type="chain" id="PRO_5014188767" evidence="2">
    <location>
        <begin position="26"/>
        <end position="227"/>
    </location>
</feature>
<gene>
    <name evidence="3" type="ORF">CU320_02650</name>
    <name evidence="4" type="ORF">CWI32_08310</name>
</gene>
<proteinExistence type="predicted"/>
<keyword evidence="2" id="KW-0732">Signal</keyword>
<evidence type="ECO:0000313" key="4">
    <source>
        <dbReference type="EMBL" id="PJO75519.1"/>
    </source>
</evidence>
<accession>A0A2H9YS96</accession>
<reference evidence="3 5" key="2">
    <citation type="submission" date="2017-11" db="EMBL/GenBank/DDBJ databases">
        <authorList>
            <person name="Han C.G."/>
        </authorList>
    </citation>
    <scope>NUCLEOTIDE SEQUENCE [LARGE SCALE GENOMIC DNA]</scope>
    <source>
        <strain evidence="3 5">ANC 5347</strain>
    </source>
</reference>
<dbReference type="GeneID" id="97176644"/>